<dbReference type="PANTHER" id="PTHR43575">
    <property type="entry name" value="PROTEIN ABCI7, CHLOROPLASTIC"/>
    <property type="match status" value="1"/>
</dbReference>
<dbReference type="GO" id="GO:0016226">
    <property type="term" value="P:iron-sulfur cluster assembly"/>
    <property type="evidence" value="ECO:0007669"/>
    <property type="project" value="InterPro"/>
</dbReference>
<dbReference type="RefSeq" id="WP_079542248.1">
    <property type="nucleotide sequence ID" value="NZ_FKLO01000082.1"/>
</dbReference>
<reference evidence="3" key="1">
    <citation type="submission" date="2016-04" db="EMBL/GenBank/DDBJ databases">
        <authorList>
            <person name="Tagini F."/>
        </authorList>
    </citation>
    <scope>NUCLEOTIDE SEQUENCE [LARGE SCALE GENOMIC DNA]</scope>
    <source>
        <strain evidence="3">CHUV0807</strain>
    </source>
</reference>
<accession>A0A1C3H761</accession>
<dbReference type="InterPro" id="IPR000825">
    <property type="entry name" value="SUF_FeS_clus_asmbl_SufBD_core"/>
</dbReference>
<dbReference type="PANTHER" id="PTHR43575:SF1">
    <property type="entry name" value="PROTEIN ABCI7, CHLOROPLASTIC"/>
    <property type="match status" value="1"/>
</dbReference>
<proteinExistence type="predicted"/>
<protein>
    <submittedName>
        <fullName evidence="2">Iron-sulfur cluster assembly protein SufD</fullName>
    </submittedName>
</protein>
<dbReference type="InterPro" id="IPR011542">
    <property type="entry name" value="SUF_FeS_clus_asmbl_SufD"/>
</dbReference>
<dbReference type="AlphaFoldDB" id="A0A1C3H761"/>
<dbReference type="InterPro" id="IPR037284">
    <property type="entry name" value="SUF_FeS_clus_asmbl_SufBD_sf"/>
</dbReference>
<dbReference type="InterPro" id="IPR055346">
    <property type="entry name" value="Fe-S_cluster_assembly_SufBD"/>
</dbReference>
<feature type="domain" description="SUF system FeS cluster assembly SufBD core" evidence="1">
    <location>
        <begin position="121"/>
        <end position="345"/>
    </location>
</feature>
<evidence type="ECO:0000313" key="2">
    <source>
        <dbReference type="EMBL" id="SAM72307.1"/>
    </source>
</evidence>
<organism evidence="2 3">
    <name type="scientific">Cardiobacterium hominis</name>
    <dbReference type="NCBI Taxonomy" id="2718"/>
    <lineage>
        <taxon>Bacteria</taxon>
        <taxon>Pseudomonadati</taxon>
        <taxon>Pseudomonadota</taxon>
        <taxon>Gammaproteobacteria</taxon>
        <taxon>Cardiobacteriales</taxon>
        <taxon>Cardiobacteriaceae</taxon>
        <taxon>Cardiobacterium</taxon>
    </lineage>
</organism>
<dbReference type="SUPFAM" id="SSF101960">
    <property type="entry name" value="Stabilizer of iron transporter SufD"/>
    <property type="match status" value="1"/>
</dbReference>
<evidence type="ECO:0000313" key="3">
    <source>
        <dbReference type="Proteomes" id="UP000190837"/>
    </source>
</evidence>
<dbReference type="NCBIfam" id="TIGR01981">
    <property type="entry name" value="sufD"/>
    <property type="match status" value="1"/>
</dbReference>
<sequence>MSGFFPDIRAAEGALQQEAFTRWQAMSDLRRREHWRWTPLDALRDDARRSEGADYQFDLPDAIGEDFGTFTEADRALLALDDAAFAALNLALLPDALQLTVPDGADLDAIAALNIDLLARRLQTSRIHIRAGKNSRSAFWIDYRASRGGAQLPVITVNTEDGAQIDIALWFHGDAGTAQVAQAAVQQATDSRVRINALQAGGDLLRLDIHSELHGEGTHFAFGGVQLLTDKQVGDYHLNVRHLTENSESHQRVRGALDDAALGIFDGMIYVAHGAQKTDARQDSRYILLADSARSHSVPRLEIYADDVQCAHGSTTGKVDEEALFYLRSRGIGYEAARKMLILSFLHEAVVVEHQTLADAVHQTISDIWLGDDEAAA</sequence>
<evidence type="ECO:0000259" key="1">
    <source>
        <dbReference type="Pfam" id="PF01458"/>
    </source>
</evidence>
<dbReference type="EMBL" id="FKLO01000082">
    <property type="protein sequence ID" value="SAM72307.1"/>
    <property type="molecule type" value="Genomic_DNA"/>
</dbReference>
<gene>
    <name evidence="2" type="ORF">CHUV0807_2451</name>
</gene>
<dbReference type="Proteomes" id="UP000190837">
    <property type="component" value="Unassembled WGS sequence"/>
</dbReference>
<dbReference type="Pfam" id="PF01458">
    <property type="entry name" value="SUFBD_core"/>
    <property type="match status" value="1"/>
</dbReference>
<name>A0A1C3H761_9GAMM</name>